<dbReference type="Proteomes" id="UP000244855">
    <property type="component" value="Unassembled WGS sequence"/>
</dbReference>
<dbReference type="EMBL" id="KZ805328">
    <property type="protein sequence ID" value="PVI03747.1"/>
    <property type="molecule type" value="Genomic_DNA"/>
</dbReference>
<feature type="region of interest" description="Disordered" evidence="1">
    <location>
        <begin position="148"/>
        <end position="169"/>
    </location>
</feature>
<accession>A0A2V1DZR2</accession>
<organism evidence="2 3">
    <name type="scientific">Periconia macrospinosa</name>
    <dbReference type="NCBI Taxonomy" id="97972"/>
    <lineage>
        <taxon>Eukaryota</taxon>
        <taxon>Fungi</taxon>
        <taxon>Dikarya</taxon>
        <taxon>Ascomycota</taxon>
        <taxon>Pezizomycotina</taxon>
        <taxon>Dothideomycetes</taxon>
        <taxon>Pleosporomycetidae</taxon>
        <taxon>Pleosporales</taxon>
        <taxon>Massarineae</taxon>
        <taxon>Periconiaceae</taxon>
        <taxon>Periconia</taxon>
    </lineage>
</organism>
<feature type="region of interest" description="Disordered" evidence="1">
    <location>
        <begin position="53"/>
        <end position="90"/>
    </location>
</feature>
<sequence length="169" mass="17462">MAETTPISPPTSSTTDPTATTTKSTTFPHKTSVAVATSTLSIDTSTPAINAAPVELDGIPTSPAEASRKVTTDSKNEPALSRERKGSVVVSPGLDVEGEIEREFLGEGNVEESAQVKQKRADILANRSKDPGVIVDVPQYPTAAEVEAAKSADGVSTPNLEMTAGGEAK</sequence>
<evidence type="ECO:0000313" key="3">
    <source>
        <dbReference type="Proteomes" id="UP000244855"/>
    </source>
</evidence>
<protein>
    <submittedName>
        <fullName evidence="2">Uncharacterized protein</fullName>
    </submittedName>
</protein>
<dbReference type="AlphaFoldDB" id="A0A2V1DZR2"/>
<keyword evidence="3" id="KW-1185">Reference proteome</keyword>
<evidence type="ECO:0000313" key="2">
    <source>
        <dbReference type="EMBL" id="PVI03747.1"/>
    </source>
</evidence>
<gene>
    <name evidence="2" type="ORF">DM02DRAFT_625618</name>
</gene>
<reference evidence="2 3" key="1">
    <citation type="journal article" date="2018" name="Sci. Rep.">
        <title>Comparative genomics provides insights into the lifestyle and reveals functional heterogeneity of dark septate endophytic fungi.</title>
        <authorList>
            <person name="Knapp D.G."/>
            <person name="Nemeth J.B."/>
            <person name="Barry K."/>
            <person name="Hainaut M."/>
            <person name="Henrissat B."/>
            <person name="Johnson J."/>
            <person name="Kuo A."/>
            <person name="Lim J.H.P."/>
            <person name="Lipzen A."/>
            <person name="Nolan M."/>
            <person name="Ohm R.A."/>
            <person name="Tamas L."/>
            <person name="Grigoriev I.V."/>
            <person name="Spatafora J.W."/>
            <person name="Nagy L.G."/>
            <person name="Kovacs G.M."/>
        </authorList>
    </citation>
    <scope>NUCLEOTIDE SEQUENCE [LARGE SCALE GENOMIC DNA]</scope>
    <source>
        <strain evidence="2 3">DSE2036</strain>
    </source>
</reference>
<feature type="region of interest" description="Disordered" evidence="1">
    <location>
        <begin position="1"/>
        <end position="26"/>
    </location>
</feature>
<feature type="compositionally biased region" description="Basic and acidic residues" evidence="1">
    <location>
        <begin position="66"/>
        <end position="86"/>
    </location>
</feature>
<evidence type="ECO:0000256" key="1">
    <source>
        <dbReference type="SAM" id="MobiDB-lite"/>
    </source>
</evidence>
<dbReference type="OrthoDB" id="5310629at2759"/>
<proteinExistence type="predicted"/>
<name>A0A2V1DZR2_9PLEO</name>